<evidence type="ECO:0000313" key="9">
    <source>
        <dbReference type="Proteomes" id="UP001174677"/>
    </source>
</evidence>
<evidence type="ECO:0000256" key="6">
    <source>
        <dbReference type="ARBA" id="ARBA00023136"/>
    </source>
</evidence>
<name>A0ABQ9MDP3_HEVBR</name>
<keyword evidence="3" id="KW-0812">Transmembrane</keyword>
<keyword evidence="7" id="KW-0325">Glycoprotein</keyword>
<sequence>MVGGRTNVDVKQGNDDQIYFPEWIYNLLEGGEDLRFEIDAEEDAKIAKKLAIVGLWCIQWNPVDRPSMKIAVQMLEGEGDNLSTPANPFTSANPTRMNARIPRRQLHHELEAISETE</sequence>
<accession>A0ABQ9MDP3</accession>
<dbReference type="PANTHER" id="PTHR27009">
    <property type="entry name" value="RUST RESISTANCE KINASE LR10-RELATED"/>
    <property type="match status" value="1"/>
</dbReference>
<evidence type="ECO:0000256" key="1">
    <source>
        <dbReference type="ARBA" id="ARBA00004479"/>
    </source>
</evidence>
<protein>
    <submittedName>
        <fullName evidence="8">Uncharacterized protein</fullName>
    </submittedName>
</protein>
<keyword evidence="9" id="KW-1185">Reference proteome</keyword>
<evidence type="ECO:0000256" key="5">
    <source>
        <dbReference type="ARBA" id="ARBA00022989"/>
    </source>
</evidence>
<reference evidence="8" key="1">
    <citation type="journal article" date="2023" name="Plant Biotechnol. J.">
        <title>Chromosome-level wild Hevea brasiliensis genome provides new tools for genomic-assisted breeding and valuable loci to elevate rubber yield.</title>
        <authorList>
            <person name="Cheng H."/>
            <person name="Song X."/>
            <person name="Hu Y."/>
            <person name="Wu T."/>
            <person name="Yang Q."/>
            <person name="An Z."/>
            <person name="Feng S."/>
            <person name="Deng Z."/>
            <person name="Wu W."/>
            <person name="Zeng X."/>
            <person name="Tu M."/>
            <person name="Wang X."/>
            <person name="Huang H."/>
        </authorList>
    </citation>
    <scope>NUCLEOTIDE SEQUENCE</scope>
    <source>
        <strain evidence="8">MT/VB/25A 57/8</strain>
    </source>
</reference>
<keyword evidence="4" id="KW-0732">Signal</keyword>
<evidence type="ECO:0000256" key="7">
    <source>
        <dbReference type="ARBA" id="ARBA00023180"/>
    </source>
</evidence>
<dbReference type="EMBL" id="JARPOI010000006">
    <property type="protein sequence ID" value="KAJ9178396.1"/>
    <property type="molecule type" value="Genomic_DNA"/>
</dbReference>
<keyword evidence="2" id="KW-0723">Serine/threonine-protein kinase</keyword>
<keyword evidence="5" id="KW-1133">Transmembrane helix</keyword>
<evidence type="ECO:0000256" key="3">
    <source>
        <dbReference type="ARBA" id="ARBA00022692"/>
    </source>
</evidence>
<gene>
    <name evidence="8" type="ORF">P3X46_010283</name>
</gene>
<keyword evidence="6" id="KW-0472">Membrane</keyword>
<evidence type="ECO:0000256" key="4">
    <source>
        <dbReference type="ARBA" id="ARBA00022729"/>
    </source>
</evidence>
<dbReference type="Proteomes" id="UP001174677">
    <property type="component" value="Chromosome 6"/>
</dbReference>
<comment type="subcellular location">
    <subcellularLocation>
        <location evidence="1">Membrane</location>
        <topology evidence="1">Single-pass type I membrane protein</topology>
    </subcellularLocation>
</comment>
<keyword evidence="2" id="KW-0808">Transferase</keyword>
<evidence type="ECO:0000313" key="8">
    <source>
        <dbReference type="EMBL" id="KAJ9178396.1"/>
    </source>
</evidence>
<proteinExistence type="predicted"/>
<organism evidence="8 9">
    <name type="scientific">Hevea brasiliensis</name>
    <name type="common">Para rubber tree</name>
    <name type="synonym">Siphonia brasiliensis</name>
    <dbReference type="NCBI Taxonomy" id="3981"/>
    <lineage>
        <taxon>Eukaryota</taxon>
        <taxon>Viridiplantae</taxon>
        <taxon>Streptophyta</taxon>
        <taxon>Embryophyta</taxon>
        <taxon>Tracheophyta</taxon>
        <taxon>Spermatophyta</taxon>
        <taxon>Magnoliopsida</taxon>
        <taxon>eudicotyledons</taxon>
        <taxon>Gunneridae</taxon>
        <taxon>Pentapetalae</taxon>
        <taxon>rosids</taxon>
        <taxon>fabids</taxon>
        <taxon>Malpighiales</taxon>
        <taxon>Euphorbiaceae</taxon>
        <taxon>Crotonoideae</taxon>
        <taxon>Micrandreae</taxon>
        <taxon>Hevea</taxon>
    </lineage>
</organism>
<keyword evidence="2" id="KW-0418">Kinase</keyword>
<evidence type="ECO:0000256" key="2">
    <source>
        <dbReference type="ARBA" id="ARBA00022527"/>
    </source>
</evidence>
<comment type="caution">
    <text evidence="8">The sequence shown here is derived from an EMBL/GenBank/DDBJ whole genome shotgun (WGS) entry which is preliminary data.</text>
</comment>
<dbReference type="InterPro" id="IPR045874">
    <property type="entry name" value="LRK10/LRL21-25-like"/>
</dbReference>
<dbReference type="Gene3D" id="1.10.510.10">
    <property type="entry name" value="Transferase(Phosphotransferase) domain 1"/>
    <property type="match status" value="1"/>
</dbReference>